<dbReference type="InterPro" id="IPR002641">
    <property type="entry name" value="PNPLA_dom"/>
</dbReference>
<evidence type="ECO:0000256" key="2">
    <source>
        <dbReference type="PROSITE-ProRule" id="PRU01161"/>
    </source>
</evidence>
<dbReference type="eggNOG" id="COG1752">
    <property type="taxonomic scope" value="Bacteria"/>
</dbReference>
<name>A0A075R044_BRELA</name>
<sequence>MRVDAVFEGGGMKGIALIGAITAMEQHGYQWESVAGTSAGSIVAALLAAGYRHQELREIFETLNFLQFLKRKGLSKVPYLGSCYNLIVQKGLYPSDEIERFVSQLLLKKGIRTFGDLPKEKLRIIASDISAGTMLTLPDDLPDFEINPETFPIAKAVRMSCAIPYFFQPYFLYKNKTPHIIVDGGLLSNFPVWLFDSKERPLWPTFGFRLNDRSVPVRPQTVKSLYGLSKALLMTMMDAHDRFHVKKAEAIRTVFIPTKGYSAIDFHLSAAQRQELFDSGKKAAEDFLNKWDFNKYVTAYRSEKNNSFLV</sequence>
<evidence type="ECO:0000256" key="1">
    <source>
        <dbReference type="ARBA" id="ARBA00023098"/>
    </source>
</evidence>
<feature type="active site" description="Nucleophile" evidence="2">
    <location>
        <position position="38"/>
    </location>
</feature>
<keyword evidence="2" id="KW-0378">Hydrolase</keyword>
<dbReference type="KEGG" id="blr:BRLA_c016530"/>
<dbReference type="STRING" id="1042163.BRLA_c016530"/>
<proteinExistence type="predicted"/>
<dbReference type="InterPro" id="IPR052580">
    <property type="entry name" value="Lipid_Hydrolase"/>
</dbReference>
<dbReference type="GO" id="GO:0016787">
    <property type="term" value="F:hydrolase activity"/>
    <property type="evidence" value="ECO:0007669"/>
    <property type="project" value="UniProtKB-UniRule"/>
</dbReference>
<feature type="short sequence motif" description="DGA/G" evidence="2">
    <location>
        <begin position="183"/>
        <end position="185"/>
    </location>
</feature>
<dbReference type="Proteomes" id="UP000005850">
    <property type="component" value="Chromosome"/>
</dbReference>
<accession>A0A075R044</accession>
<reference evidence="4 5" key="1">
    <citation type="journal article" date="2011" name="J. Bacteriol.">
        <title>Genome sequence of Brevibacillus laterosporus LMG 15441, a pathogen of invertebrates.</title>
        <authorList>
            <person name="Djukic M."/>
            <person name="Poehlein A."/>
            <person name="Thurmer A."/>
            <person name="Daniel R."/>
        </authorList>
    </citation>
    <scope>NUCLEOTIDE SEQUENCE [LARGE SCALE GENOMIC DNA]</scope>
    <source>
        <strain evidence="4 5">LMG 15441</strain>
    </source>
</reference>
<gene>
    <name evidence="4" type="ORF">BRLA_c016530</name>
</gene>
<feature type="domain" description="PNPLA" evidence="3">
    <location>
        <begin position="5"/>
        <end position="196"/>
    </location>
</feature>
<dbReference type="EMBL" id="CP007806">
    <property type="protein sequence ID" value="AIG25977.1"/>
    <property type="molecule type" value="Genomic_DNA"/>
</dbReference>
<dbReference type="InterPro" id="IPR016035">
    <property type="entry name" value="Acyl_Trfase/lysoPLipase"/>
</dbReference>
<protein>
    <submittedName>
        <fullName evidence="4">Patatin</fullName>
    </submittedName>
</protein>
<keyword evidence="2" id="KW-0442">Lipid degradation</keyword>
<keyword evidence="1 2" id="KW-0443">Lipid metabolism</keyword>
<dbReference type="HOGENOM" id="CLU_047251_3_0_9"/>
<dbReference type="PANTHER" id="PTHR46394">
    <property type="entry name" value="ANNEXIN"/>
    <property type="match status" value="1"/>
</dbReference>
<dbReference type="RefSeq" id="WP_003337918.1">
    <property type="nucleotide sequence ID" value="NZ_CP007806.1"/>
</dbReference>
<dbReference type="GO" id="GO:0016042">
    <property type="term" value="P:lipid catabolic process"/>
    <property type="evidence" value="ECO:0007669"/>
    <property type="project" value="UniProtKB-UniRule"/>
</dbReference>
<evidence type="ECO:0000313" key="4">
    <source>
        <dbReference type="EMBL" id="AIG25977.1"/>
    </source>
</evidence>
<dbReference type="SUPFAM" id="SSF52151">
    <property type="entry name" value="FabD/lysophospholipase-like"/>
    <property type="match status" value="1"/>
</dbReference>
<feature type="short sequence motif" description="GXGXXG" evidence="2">
    <location>
        <begin position="9"/>
        <end position="14"/>
    </location>
</feature>
<dbReference type="CDD" id="cd07207">
    <property type="entry name" value="Pat_ExoU_VipD_like"/>
    <property type="match status" value="1"/>
</dbReference>
<feature type="short sequence motif" description="GXSXG" evidence="2">
    <location>
        <begin position="36"/>
        <end position="40"/>
    </location>
</feature>
<dbReference type="PANTHER" id="PTHR46394:SF1">
    <property type="entry name" value="PNPLA DOMAIN-CONTAINING PROTEIN"/>
    <property type="match status" value="1"/>
</dbReference>
<dbReference type="Gene3D" id="3.40.1090.10">
    <property type="entry name" value="Cytosolic phospholipase A2 catalytic domain"/>
    <property type="match status" value="2"/>
</dbReference>
<keyword evidence="5" id="KW-1185">Reference proteome</keyword>
<evidence type="ECO:0000259" key="3">
    <source>
        <dbReference type="PROSITE" id="PS51635"/>
    </source>
</evidence>
<organism evidence="4 5">
    <name type="scientific">Brevibacillus laterosporus LMG 15441</name>
    <dbReference type="NCBI Taxonomy" id="1042163"/>
    <lineage>
        <taxon>Bacteria</taxon>
        <taxon>Bacillati</taxon>
        <taxon>Bacillota</taxon>
        <taxon>Bacilli</taxon>
        <taxon>Bacillales</taxon>
        <taxon>Paenibacillaceae</taxon>
        <taxon>Brevibacillus</taxon>
    </lineage>
</organism>
<feature type="active site" description="Proton acceptor" evidence="2">
    <location>
        <position position="183"/>
    </location>
</feature>
<dbReference type="Pfam" id="PF01734">
    <property type="entry name" value="Patatin"/>
    <property type="match status" value="1"/>
</dbReference>
<evidence type="ECO:0000313" key="5">
    <source>
        <dbReference type="Proteomes" id="UP000005850"/>
    </source>
</evidence>
<dbReference type="AlphaFoldDB" id="A0A075R044"/>
<dbReference type="PROSITE" id="PS51635">
    <property type="entry name" value="PNPLA"/>
    <property type="match status" value="1"/>
</dbReference>